<keyword evidence="3" id="KW-1185">Reference proteome</keyword>
<dbReference type="Pfam" id="PF01370">
    <property type="entry name" value="Epimerase"/>
    <property type="match status" value="1"/>
</dbReference>
<evidence type="ECO:0000313" key="3">
    <source>
        <dbReference type="Proteomes" id="UP000003835"/>
    </source>
</evidence>
<dbReference type="STRING" id="118168.MC7420_1178"/>
<dbReference type="AlphaFoldDB" id="B4VXJ5"/>
<dbReference type="PANTHER" id="PTHR48079:SF6">
    <property type="entry name" value="NAD(P)-BINDING DOMAIN-CONTAINING PROTEIN-RELATED"/>
    <property type="match status" value="1"/>
</dbReference>
<proteinExistence type="predicted"/>
<dbReference type="GO" id="GO:0016853">
    <property type="term" value="F:isomerase activity"/>
    <property type="evidence" value="ECO:0007669"/>
    <property type="project" value="UniProtKB-KW"/>
</dbReference>
<evidence type="ECO:0000313" key="2">
    <source>
        <dbReference type="EMBL" id="EDX73382.1"/>
    </source>
</evidence>
<dbReference type="HOGENOM" id="CLU_007383_11_0_3"/>
<organism evidence="2 3">
    <name type="scientific">Coleofasciculus chthonoplastes PCC 7420</name>
    <dbReference type="NCBI Taxonomy" id="118168"/>
    <lineage>
        <taxon>Bacteria</taxon>
        <taxon>Bacillati</taxon>
        <taxon>Cyanobacteriota</taxon>
        <taxon>Cyanophyceae</taxon>
        <taxon>Coleofasciculales</taxon>
        <taxon>Coleofasciculaceae</taxon>
        <taxon>Coleofasciculus</taxon>
    </lineage>
</organism>
<dbReference type="RefSeq" id="WP_006103453.1">
    <property type="nucleotide sequence ID" value="NZ_DS989858.1"/>
</dbReference>
<dbReference type="SUPFAM" id="SSF51735">
    <property type="entry name" value="NAD(P)-binding Rossmann-fold domains"/>
    <property type="match status" value="1"/>
</dbReference>
<dbReference type="GO" id="GO:0004029">
    <property type="term" value="F:aldehyde dehydrogenase (NAD+) activity"/>
    <property type="evidence" value="ECO:0007669"/>
    <property type="project" value="TreeGrafter"/>
</dbReference>
<accession>B4VXJ5</accession>
<feature type="domain" description="NAD-dependent epimerase/dehydratase" evidence="1">
    <location>
        <begin position="43"/>
        <end position="255"/>
    </location>
</feature>
<gene>
    <name evidence="2" type="ORF">MC7420_1178</name>
</gene>
<dbReference type="eggNOG" id="COG0451">
    <property type="taxonomic scope" value="Bacteria"/>
</dbReference>
<evidence type="ECO:0000259" key="1">
    <source>
        <dbReference type="Pfam" id="PF01370"/>
    </source>
</evidence>
<name>B4VXJ5_9CYAN</name>
<dbReference type="CDD" id="cd05266">
    <property type="entry name" value="SDR_a4"/>
    <property type="match status" value="1"/>
</dbReference>
<reference evidence="2 3" key="1">
    <citation type="submission" date="2008-07" db="EMBL/GenBank/DDBJ databases">
        <authorList>
            <person name="Tandeau de Marsac N."/>
            <person name="Ferriera S."/>
            <person name="Johnson J."/>
            <person name="Kravitz S."/>
            <person name="Beeson K."/>
            <person name="Sutton G."/>
            <person name="Rogers Y.-H."/>
            <person name="Friedman R."/>
            <person name="Frazier M."/>
            <person name="Venter J.C."/>
        </authorList>
    </citation>
    <scope>NUCLEOTIDE SEQUENCE [LARGE SCALE GENOMIC DNA]</scope>
    <source>
        <strain evidence="2 3">PCC 7420</strain>
    </source>
</reference>
<dbReference type="GO" id="GO:0005737">
    <property type="term" value="C:cytoplasm"/>
    <property type="evidence" value="ECO:0007669"/>
    <property type="project" value="TreeGrafter"/>
</dbReference>
<dbReference type="InterPro" id="IPR051783">
    <property type="entry name" value="NAD(P)-dependent_oxidoreduct"/>
</dbReference>
<dbReference type="Gene3D" id="3.40.50.720">
    <property type="entry name" value="NAD(P)-binding Rossmann-like Domain"/>
    <property type="match status" value="1"/>
</dbReference>
<sequence>MNTTTNGKTILSNDTHEMATQGAESLFSEQPRGDVFKKMAIIGCGYAGTAVACHWQKQGHFVKVTTTREERVAELEEVADQVVIMQGNDAKAVHSLVQNQDICLLSVAPISTRQVDAEVYRETYIPTAKNVVAALTETATVQQLIYLSSCSVYGNKNGDWVDETSGVDTDNEYNQVLYEAEQILLNSAPEDLSVCILRLGGIYGPGRELIKRLSRLAGKTLPGSGESFACWIHLDDIVTAVDFACQNRLNGIYNLVNNLRWTSRELCDYVCDNQGLERVIWDATKPSFRALNARINNQKIKAAGYPLIHPETIV</sequence>
<dbReference type="Proteomes" id="UP000003835">
    <property type="component" value="Unassembled WGS sequence"/>
</dbReference>
<dbReference type="InterPro" id="IPR001509">
    <property type="entry name" value="Epimerase_deHydtase"/>
</dbReference>
<protein>
    <submittedName>
        <fullName evidence="2">3-beta hydroxysteroid dehydrogenase/isomerase family</fullName>
    </submittedName>
</protein>
<keyword evidence="2" id="KW-0413">Isomerase</keyword>
<dbReference type="EMBL" id="DS989858">
    <property type="protein sequence ID" value="EDX73382.1"/>
    <property type="molecule type" value="Genomic_DNA"/>
</dbReference>
<dbReference type="PANTHER" id="PTHR48079">
    <property type="entry name" value="PROTEIN YEEZ"/>
    <property type="match status" value="1"/>
</dbReference>
<dbReference type="InterPro" id="IPR036291">
    <property type="entry name" value="NAD(P)-bd_dom_sf"/>
</dbReference>